<dbReference type="RefSeq" id="WP_091620465.1">
    <property type="nucleotide sequence ID" value="NZ_FOEF01000011.1"/>
</dbReference>
<dbReference type="InterPro" id="IPR025734">
    <property type="entry name" value="EspG"/>
</dbReference>
<sequence length="253" mass="27473">MLLDEPVTVPRLAVAKAWEWEQVGPAHPVLGVVDVWVEGEAAERLDELARQALAEPGFYHLRTGRVTGRLRDLLLAIANADTECYGWSTDRRGHERAMLAVPVGRNAVLATVENDLLTLATIKANHLVHAIVDSLPDFPAADIHEFAIPKADYEPRTTGSYTLDTTSDYTAAEQLRTLMTSPRAASHQLYVAARADSTRQSSVPLTAVDTNDHGRVLTYLSTTPTGDHDITCGPGTPAYLAATLQNTLAALRE</sequence>
<gene>
    <name evidence="5" type="ORF">SAMN04489732_111246</name>
</gene>
<proteinExistence type="inferred from homology"/>
<evidence type="ECO:0000256" key="4">
    <source>
        <dbReference type="ARBA" id="ARBA00023186"/>
    </source>
</evidence>
<dbReference type="EMBL" id="FOEF01000011">
    <property type="protein sequence ID" value="SEP47915.1"/>
    <property type="molecule type" value="Genomic_DNA"/>
</dbReference>
<evidence type="ECO:0000256" key="1">
    <source>
        <dbReference type="ARBA" id="ARBA00004496"/>
    </source>
</evidence>
<keyword evidence="6" id="KW-1185">Reference proteome</keyword>
<dbReference type="OrthoDB" id="3612957at2"/>
<dbReference type="Proteomes" id="UP000198582">
    <property type="component" value="Unassembled WGS sequence"/>
</dbReference>
<keyword evidence="3" id="KW-0963">Cytoplasm</keyword>
<keyword evidence="4" id="KW-0143">Chaperone</keyword>
<dbReference type="STRING" id="394193.SAMN04489732_111246"/>
<evidence type="ECO:0000313" key="5">
    <source>
        <dbReference type="EMBL" id="SEP47915.1"/>
    </source>
</evidence>
<evidence type="ECO:0000256" key="2">
    <source>
        <dbReference type="ARBA" id="ARBA00006411"/>
    </source>
</evidence>
<accession>A0A1H8Y6Z3</accession>
<dbReference type="Pfam" id="PF14011">
    <property type="entry name" value="ESX-1_EspG"/>
    <property type="match status" value="1"/>
</dbReference>
<reference evidence="6" key="1">
    <citation type="submission" date="2016-10" db="EMBL/GenBank/DDBJ databases">
        <authorList>
            <person name="Varghese N."/>
            <person name="Submissions S."/>
        </authorList>
    </citation>
    <scope>NUCLEOTIDE SEQUENCE [LARGE SCALE GENOMIC DNA]</scope>
    <source>
        <strain evidence="6">DSM 44993</strain>
    </source>
</reference>
<protein>
    <submittedName>
        <fullName evidence="5">EspG family protein</fullName>
    </submittedName>
</protein>
<evidence type="ECO:0000256" key="3">
    <source>
        <dbReference type="ARBA" id="ARBA00022490"/>
    </source>
</evidence>
<evidence type="ECO:0000313" key="6">
    <source>
        <dbReference type="Proteomes" id="UP000198582"/>
    </source>
</evidence>
<dbReference type="AlphaFoldDB" id="A0A1H8Y6Z3"/>
<name>A0A1H8Y6Z3_9PSEU</name>
<organism evidence="5 6">
    <name type="scientific">Amycolatopsis saalfeldensis</name>
    <dbReference type="NCBI Taxonomy" id="394193"/>
    <lineage>
        <taxon>Bacteria</taxon>
        <taxon>Bacillati</taxon>
        <taxon>Actinomycetota</taxon>
        <taxon>Actinomycetes</taxon>
        <taxon>Pseudonocardiales</taxon>
        <taxon>Pseudonocardiaceae</taxon>
        <taxon>Amycolatopsis</taxon>
    </lineage>
</organism>
<comment type="similarity">
    <text evidence="2">Belongs to the EspG family.</text>
</comment>
<comment type="subcellular location">
    <subcellularLocation>
        <location evidence="1">Cytoplasm</location>
    </subcellularLocation>
</comment>